<keyword evidence="2" id="KW-1185">Reference proteome</keyword>
<name>A0A167TKP7_9AGAM</name>
<accession>A0A167TKP7</accession>
<dbReference type="AlphaFoldDB" id="A0A167TKP7"/>
<evidence type="ECO:0000313" key="2">
    <source>
        <dbReference type="Proteomes" id="UP000076532"/>
    </source>
</evidence>
<organism evidence="1 2">
    <name type="scientific">Athelia psychrophila</name>
    <dbReference type="NCBI Taxonomy" id="1759441"/>
    <lineage>
        <taxon>Eukaryota</taxon>
        <taxon>Fungi</taxon>
        <taxon>Dikarya</taxon>
        <taxon>Basidiomycota</taxon>
        <taxon>Agaricomycotina</taxon>
        <taxon>Agaricomycetes</taxon>
        <taxon>Agaricomycetidae</taxon>
        <taxon>Atheliales</taxon>
        <taxon>Atheliaceae</taxon>
        <taxon>Athelia</taxon>
    </lineage>
</organism>
<protein>
    <submittedName>
        <fullName evidence="1">Uncharacterized protein</fullName>
    </submittedName>
</protein>
<proteinExistence type="predicted"/>
<reference evidence="1 2" key="1">
    <citation type="journal article" date="2016" name="Mol. Biol. Evol.">
        <title>Comparative Genomics of Early-Diverging Mushroom-Forming Fungi Provides Insights into the Origins of Lignocellulose Decay Capabilities.</title>
        <authorList>
            <person name="Nagy L.G."/>
            <person name="Riley R."/>
            <person name="Tritt A."/>
            <person name="Adam C."/>
            <person name="Daum C."/>
            <person name="Floudas D."/>
            <person name="Sun H."/>
            <person name="Yadav J.S."/>
            <person name="Pangilinan J."/>
            <person name="Larsson K.H."/>
            <person name="Matsuura K."/>
            <person name="Barry K."/>
            <person name="Labutti K."/>
            <person name="Kuo R."/>
            <person name="Ohm R.A."/>
            <person name="Bhattacharya S.S."/>
            <person name="Shirouzu T."/>
            <person name="Yoshinaga Y."/>
            <person name="Martin F.M."/>
            <person name="Grigoriev I.V."/>
            <person name="Hibbett D.S."/>
        </authorList>
    </citation>
    <scope>NUCLEOTIDE SEQUENCE [LARGE SCALE GENOMIC DNA]</scope>
    <source>
        <strain evidence="1 2">CBS 109695</strain>
    </source>
</reference>
<dbReference type="Proteomes" id="UP000076532">
    <property type="component" value="Unassembled WGS sequence"/>
</dbReference>
<gene>
    <name evidence="1" type="ORF">FIBSPDRAFT_769564</name>
</gene>
<dbReference type="OrthoDB" id="3270336at2759"/>
<sequence length="186" mass="21247">MGWREEGWQPSTHDYAGYWFNLRGWLTTSRARAALMSGGIAWRLCLEVLCHDDLDLVLLGPDYSGYGQRVRFNGEELESWDNELTDDDFDVISGVYRIFTGTRSTNDVSWWPKQATWLTSGMNMGYWSPECEEWYRARRDLITSGQAGGAPKAGEKWRTSLMRWKPRKKFVNGVQIASAFVLSGGA</sequence>
<dbReference type="EMBL" id="KV418189">
    <property type="protein sequence ID" value="KZP03036.1"/>
    <property type="molecule type" value="Genomic_DNA"/>
</dbReference>
<evidence type="ECO:0000313" key="1">
    <source>
        <dbReference type="EMBL" id="KZP03036.1"/>
    </source>
</evidence>